<feature type="repeat" description="PPR" evidence="3">
    <location>
        <begin position="377"/>
        <end position="411"/>
    </location>
</feature>
<dbReference type="InterPro" id="IPR046849">
    <property type="entry name" value="E2_motif"/>
</dbReference>
<dbReference type="PANTHER" id="PTHR24015">
    <property type="entry name" value="OS07G0578800 PROTEIN-RELATED"/>
    <property type="match status" value="1"/>
</dbReference>
<sequence length="713" mass="79427">MRNREELVKLFEKCNNGKILAQLQCHTLKVGLAHDSFFATKLSALYAKYASLVHARKVFDETPHKTVHLWNALLRSYCRENQWERSLHLFHDMVSSSSHGVTEGKPDNFTVPVVLKACAGLQALKLGKTIHGFVKRNEKTDLDMFVGAALIELYSKCGKMDEALQVFLGFSQPDVVLWTSMITGYEQNGNPEKAVEFFSQMVVIKHVNPDRVTLVSLVSACTQLSNSKLGSSIHGFITRRNLDYDLSLANSLLNLYAKTGSVKSAANLFEKMPAKDVISWSSLIACYSLNGAAAEALNLFNEMIDRKIEFNSVTVIGALQACGVACNLEEGKTIHKLVTSKGLEMDVSVSTALIDMYMKCFSPEDALDVFEKMPKKDVVSWAALLSGYSQNGMSSKSMGIFNTMLLNRIKPDAVAMVKILASCSDLGILQQALCLHDYVVKSGFTNNIFVGASLIELYSKCGSIVNAMKVFEEMKVKDIVTWSAIIAGYGIQGQGRQALKLFHKMTETSRIMPNEVTFISLLSACSHAGLIEEGIKIFNYMLHEYRIKPNTEHYGIIVDLLGRTGELDRALDFVQKMPIPAGPHVWGALLGAACIHHKSELGEVAAKNLFQLDPNHAGYYILLSNIYAVEKNWDNVGKLRHVIKEKGLKKMLGKSVIEVGSEVHSFVADDRLHPESDQIYRLLGNLNVNMRDKVEDYNSNSKYYYMALRKFYS</sequence>
<dbReference type="FunFam" id="1.25.40.10:FF:000436">
    <property type="entry name" value="Pentatricopeptide repeat-containing protein At5g39350 family"/>
    <property type="match status" value="1"/>
</dbReference>
<dbReference type="InterPro" id="IPR011990">
    <property type="entry name" value="TPR-like_helical_dom_sf"/>
</dbReference>
<keyword evidence="4" id="KW-1185">Reference proteome</keyword>
<dbReference type="Proteomes" id="UP000504603">
    <property type="component" value="Unplaced"/>
</dbReference>
<feature type="repeat" description="PPR" evidence="3">
    <location>
        <begin position="276"/>
        <end position="310"/>
    </location>
</feature>
<dbReference type="GO" id="GO:0009451">
    <property type="term" value="P:RNA modification"/>
    <property type="evidence" value="ECO:0007669"/>
    <property type="project" value="InterPro"/>
</dbReference>
<dbReference type="PANTHER" id="PTHR24015:SF2014">
    <property type="entry name" value="PENTATRICOPEPTIDE REPEAT-CONTAINING PROTEIN"/>
    <property type="match status" value="1"/>
</dbReference>
<evidence type="ECO:0000313" key="5">
    <source>
        <dbReference type="RefSeq" id="XP_022152123.1"/>
    </source>
</evidence>
<dbReference type="RefSeq" id="XP_022152123.1">
    <property type="nucleotide sequence ID" value="XM_022296431.1"/>
</dbReference>
<dbReference type="InterPro" id="IPR046960">
    <property type="entry name" value="PPR_At4g14850-like_plant"/>
</dbReference>
<dbReference type="Pfam" id="PF13041">
    <property type="entry name" value="PPR_2"/>
    <property type="match status" value="3"/>
</dbReference>
<proteinExistence type="inferred from homology"/>
<dbReference type="PROSITE" id="PS51375">
    <property type="entry name" value="PPR"/>
    <property type="match status" value="6"/>
</dbReference>
<dbReference type="GO" id="GO:0003729">
    <property type="term" value="F:mRNA binding"/>
    <property type="evidence" value="ECO:0007669"/>
    <property type="project" value="UniProtKB-ARBA"/>
</dbReference>
<dbReference type="NCBIfam" id="TIGR00756">
    <property type="entry name" value="PPR"/>
    <property type="match status" value="6"/>
</dbReference>
<dbReference type="FunFam" id="1.25.40.10:FF:000073">
    <property type="entry name" value="Pentatricopeptide repeat-containing protein chloroplastic"/>
    <property type="match status" value="1"/>
</dbReference>
<dbReference type="Pfam" id="PF20430">
    <property type="entry name" value="Eplus_motif"/>
    <property type="match status" value="1"/>
</dbReference>
<comment type="similarity">
    <text evidence="2">Belongs to the PPR family. PCMP-E subfamily.</text>
</comment>
<dbReference type="OrthoDB" id="185373at2759"/>
<dbReference type="AlphaFoldDB" id="A0A6J1DE08"/>
<name>A0A6J1DE08_MOMCH</name>
<reference evidence="5" key="1">
    <citation type="submission" date="2025-08" db="UniProtKB">
        <authorList>
            <consortium name="RefSeq"/>
        </authorList>
    </citation>
    <scope>IDENTIFICATION</scope>
    <source>
        <strain evidence="5">OHB3-1</strain>
    </source>
</reference>
<feature type="repeat" description="PPR" evidence="3">
    <location>
        <begin position="174"/>
        <end position="208"/>
    </location>
</feature>
<evidence type="ECO:0000256" key="1">
    <source>
        <dbReference type="ARBA" id="ARBA00022737"/>
    </source>
</evidence>
<dbReference type="KEGG" id="mcha:111019914"/>
<evidence type="ECO:0000256" key="3">
    <source>
        <dbReference type="PROSITE-ProRule" id="PRU00708"/>
    </source>
</evidence>
<evidence type="ECO:0000313" key="4">
    <source>
        <dbReference type="Proteomes" id="UP000504603"/>
    </source>
</evidence>
<dbReference type="FunFam" id="1.25.40.10:FF:000090">
    <property type="entry name" value="Pentatricopeptide repeat-containing protein, chloroplastic"/>
    <property type="match status" value="1"/>
</dbReference>
<feature type="repeat" description="PPR" evidence="3">
    <location>
        <begin position="66"/>
        <end position="96"/>
    </location>
</feature>
<dbReference type="GeneID" id="111019914"/>
<feature type="repeat" description="PPR" evidence="3">
    <location>
        <begin position="478"/>
        <end position="512"/>
    </location>
</feature>
<dbReference type="InterPro" id="IPR046848">
    <property type="entry name" value="E_motif"/>
</dbReference>
<dbReference type="FunFam" id="1.25.40.10:FF:000361">
    <property type="entry name" value="Pentatricopeptide repeat-containing protein chloroplastic"/>
    <property type="match status" value="1"/>
</dbReference>
<keyword evidence="1" id="KW-0677">Repeat</keyword>
<dbReference type="Pfam" id="PF01535">
    <property type="entry name" value="PPR"/>
    <property type="match status" value="5"/>
</dbReference>
<accession>A0A6J1DE08</accession>
<dbReference type="Gene3D" id="1.25.40.10">
    <property type="entry name" value="Tetratricopeptide repeat domain"/>
    <property type="match status" value="5"/>
</dbReference>
<organism evidence="4 5">
    <name type="scientific">Momordica charantia</name>
    <name type="common">Bitter gourd</name>
    <name type="synonym">Balsam pear</name>
    <dbReference type="NCBI Taxonomy" id="3673"/>
    <lineage>
        <taxon>Eukaryota</taxon>
        <taxon>Viridiplantae</taxon>
        <taxon>Streptophyta</taxon>
        <taxon>Embryophyta</taxon>
        <taxon>Tracheophyta</taxon>
        <taxon>Spermatophyta</taxon>
        <taxon>Magnoliopsida</taxon>
        <taxon>eudicotyledons</taxon>
        <taxon>Gunneridae</taxon>
        <taxon>Pentapetalae</taxon>
        <taxon>rosids</taxon>
        <taxon>fabids</taxon>
        <taxon>Cucurbitales</taxon>
        <taxon>Cucurbitaceae</taxon>
        <taxon>Momordiceae</taxon>
        <taxon>Momordica</taxon>
    </lineage>
</organism>
<gene>
    <name evidence="5" type="primary">LOC111019914</name>
</gene>
<dbReference type="InterPro" id="IPR002885">
    <property type="entry name" value="PPR_rpt"/>
</dbReference>
<evidence type="ECO:0000256" key="2">
    <source>
        <dbReference type="ARBA" id="ARBA00061659"/>
    </source>
</evidence>
<protein>
    <submittedName>
        <fullName evidence="5">Pentatricopeptide repeat-containing protein At3g01580</fullName>
    </submittedName>
</protein>
<feature type="repeat" description="PPR" evidence="3">
    <location>
        <begin position="514"/>
        <end position="549"/>
    </location>
</feature>
<dbReference type="Pfam" id="PF20431">
    <property type="entry name" value="E_motif"/>
    <property type="match status" value="1"/>
</dbReference>